<keyword evidence="2" id="KW-0813">Transport</keyword>
<gene>
    <name evidence="5" type="ORF">LITE_LOCUS21460</name>
</gene>
<dbReference type="Pfam" id="PF11715">
    <property type="entry name" value="Beta-prop_Nup120_160"/>
    <property type="match status" value="1"/>
</dbReference>
<protein>
    <recommendedName>
        <fullName evidence="4">Nucleoporin Nup120/160 beta-propeller domain-containing protein</fullName>
    </recommendedName>
</protein>
<dbReference type="InterPro" id="IPR021717">
    <property type="entry name" value="Nucleoporin_Nup160"/>
</dbReference>
<dbReference type="InterPro" id="IPR036322">
    <property type="entry name" value="WD40_repeat_dom_sf"/>
</dbReference>
<dbReference type="GO" id="GO:0005643">
    <property type="term" value="C:nuclear pore"/>
    <property type="evidence" value="ECO:0007669"/>
    <property type="project" value="TreeGrafter"/>
</dbReference>
<sequence length="307" mass="33356">MGSRSTLVGVEVPITGSDSVKWHELSLPLPVSRSNAISSGSSSPPPWPQFPPLTDDCASCCVVGDPPLYFIWRIHKTHPNVLELLELSAESEFPKIGLRITFPDSLTSFAHIHQNQQDGSTLTNPYTLYVLTVSGVAYLIKLRTISAYSSTSVFPGDELFQFDLTSYSNAPITSVAASAGCLVVGRNDGSIACFRLSLLNHAVPGFVNELRDDSGINRLWGFMSRGRTVGTVLDLGIRELHGVPFVFVLHSNGVIQIWDLLSHNKIFSQGMNVQNPEGTTAVRCGSVKLTISQTEFLGHLAEKEPGM</sequence>
<organism evidence="5 6">
    <name type="scientific">Linum tenue</name>
    <dbReference type="NCBI Taxonomy" id="586396"/>
    <lineage>
        <taxon>Eukaryota</taxon>
        <taxon>Viridiplantae</taxon>
        <taxon>Streptophyta</taxon>
        <taxon>Embryophyta</taxon>
        <taxon>Tracheophyta</taxon>
        <taxon>Spermatophyta</taxon>
        <taxon>Magnoliopsida</taxon>
        <taxon>eudicotyledons</taxon>
        <taxon>Gunneridae</taxon>
        <taxon>Pentapetalae</taxon>
        <taxon>rosids</taxon>
        <taxon>fabids</taxon>
        <taxon>Malpighiales</taxon>
        <taxon>Linaceae</taxon>
        <taxon>Linum</taxon>
    </lineage>
</organism>
<dbReference type="Proteomes" id="UP001154282">
    <property type="component" value="Unassembled WGS sequence"/>
</dbReference>
<evidence type="ECO:0000256" key="3">
    <source>
        <dbReference type="ARBA" id="ARBA00023242"/>
    </source>
</evidence>
<keyword evidence="3" id="KW-0539">Nucleus</keyword>
<evidence type="ECO:0000256" key="2">
    <source>
        <dbReference type="ARBA" id="ARBA00022448"/>
    </source>
</evidence>
<reference evidence="5" key="1">
    <citation type="submission" date="2022-08" db="EMBL/GenBank/DDBJ databases">
        <authorList>
            <person name="Gutierrez-Valencia J."/>
        </authorList>
    </citation>
    <scope>NUCLEOTIDE SEQUENCE</scope>
</reference>
<accession>A0AAV0L0Q2</accession>
<comment type="subcellular location">
    <subcellularLocation>
        <location evidence="1">Nucleus</location>
    </subcellularLocation>
</comment>
<dbReference type="PANTHER" id="PTHR21286:SF0">
    <property type="entry name" value="NUCLEAR PORE COMPLEX PROTEIN NUP160"/>
    <property type="match status" value="1"/>
</dbReference>
<keyword evidence="6" id="KW-1185">Reference proteome</keyword>
<name>A0AAV0L0Q2_9ROSI</name>
<evidence type="ECO:0000313" key="6">
    <source>
        <dbReference type="Proteomes" id="UP001154282"/>
    </source>
</evidence>
<evidence type="ECO:0000256" key="1">
    <source>
        <dbReference type="ARBA" id="ARBA00004123"/>
    </source>
</evidence>
<comment type="caution">
    <text evidence="5">The sequence shown here is derived from an EMBL/GenBank/DDBJ whole genome shotgun (WGS) entry which is preliminary data.</text>
</comment>
<proteinExistence type="predicted"/>
<dbReference type="AlphaFoldDB" id="A0AAV0L0Q2"/>
<evidence type="ECO:0000259" key="4">
    <source>
        <dbReference type="Pfam" id="PF11715"/>
    </source>
</evidence>
<dbReference type="InterPro" id="IPR059141">
    <property type="entry name" value="Beta-prop_Nup120_160"/>
</dbReference>
<dbReference type="SUPFAM" id="SSF50978">
    <property type="entry name" value="WD40 repeat-like"/>
    <property type="match status" value="1"/>
</dbReference>
<dbReference type="GO" id="GO:0017056">
    <property type="term" value="F:structural constituent of nuclear pore"/>
    <property type="evidence" value="ECO:0007669"/>
    <property type="project" value="TreeGrafter"/>
</dbReference>
<evidence type="ECO:0000313" key="5">
    <source>
        <dbReference type="EMBL" id="CAI0428017.1"/>
    </source>
</evidence>
<feature type="domain" description="Nucleoporin Nup120/160 beta-propeller" evidence="4">
    <location>
        <begin position="69"/>
        <end position="275"/>
    </location>
</feature>
<dbReference type="EMBL" id="CAMGYJ010000006">
    <property type="protein sequence ID" value="CAI0428017.1"/>
    <property type="molecule type" value="Genomic_DNA"/>
</dbReference>
<dbReference type="PANTHER" id="PTHR21286">
    <property type="entry name" value="NUCLEAR PORE COMPLEX PROTEIN NUP160"/>
    <property type="match status" value="1"/>
</dbReference>